<dbReference type="CDD" id="cd10567">
    <property type="entry name" value="SWIB-MDM2_like"/>
    <property type="match status" value="2"/>
</dbReference>
<dbReference type="Pfam" id="PF02201">
    <property type="entry name" value="SWIB"/>
    <property type="match status" value="2"/>
</dbReference>
<name>A0AAD5UFS2_9FUNG</name>
<evidence type="ECO:0000256" key="1">
    <source>
        <dbReference type="SAM" id="MobiDB-lite"/>
    </source>
</evidence>
<feature type="transmembrane region" description="Helical" evidence="2">
    <location>
        <begin position="249"/>
        <end position="272"/>
    </location>
</feature>
<feature type="compositionally biased region" description="Polar residues" evidence="1">
    <location>
        <begin position="488"/>
        <end position="497"/>
    </location>
</feature>
<keyword evidence="2" id="KW-0472">Membrane</keyword>
<feature type="transmembrane region" description="Helical" evidence="2">
    <location>
        <begin position="318"/>
        <end position="340"/>
    </location>
</feature>
<feature type="region of interest" description="Disordered" evidence="1">
    <location>
        <begin position="474"/>
        <end position="497"/>
    </location>
</feature>
<feature type="compositionally biased region" description="Basic and acidic residues" evidence="1">
    <location>
        <begin position="62"/>
        <end position="72"/>
    </location>
</feature>
<dbReference type="SUPFAM" id="SSF47592">
    <property type="entry name" value="SWIB/MDM2 domain"/>
    <property type="match status" value="2"/>
</dbReference>
<gene>
    <name evidence="4" type="ORF">HK103_007598</name>
</gene>
<dbReference type="InterPro" id="IPR003121">
    <property type="entry name" value="SWIB_MDM2_domain"/>
</dbReference>
<evidence type="ECO:0000259" key="3">
    <source>
        <dbReference type="PROSITE" id="PS51925"/>
    </source>
</evidence>
<dbReference type="AlphaFoldDB" id="A0AAD5UFS2"/>
<protein>
    <recommendedName>
        <fullName evidence="3">DM2 domain-containing protein</fullName>
    </recommendedName>
</protein>
<dbReference type="Gene3D" id="1.10.245.10">
    <property type="entry name" value="SWIB/MDM2 domain"/>
    <property type="match status" value="2"/>
</dbReference>
<dbReference type="InterPro" id="IPR036885">
    <property type="entry name" value="SWIB_MDM2_dom_sf"/>
</dbReference>
<evidence type="ECO:0000313" key="4">
    <source>
        <dbReference type="EMBL" id="KAJ3253994.1"/>
    </source>
</evidence>
<dbReference type="EMBL" id="JADGKB010000095">
    <property type="protein sequence ID" value="KAJ3253994.1"/>
    <property type="molecule type" value="Genomic_DNA"/>
</dbReference>
<dbReference type="Proteomes" id="UP001210925">
    <property type="component" value="Unassembled WGS sequence"/>
</dbReference>
<evidence type="ECO:0000256" key="2">
    <source>
        <dbReference type="SAM" id="Phobius"/>
    </source>
</evidence>
<dbReference type="Pfam" id="PF08766">
    <property type="entry name" value="DEK_C"/>
    <property type="match status" value="1"/>
</dbReference>
<evidence type="ECO:0000313" key="5">
    <source>
        <dbReference type="Proteomes" id="UP001210925"/>
    </source>
</evidence>
<feature type="region of interest" description="Disordered" evidence="1">
    <location>
        <begin position="62"/>
        <end position="98"/>
    </location>
</feature>
<feature type="transmembrane region" description="Helical" evidence="2">
    <location>
        <begin position="433"/>
        <end position="456"/>
    </location>
</feature>
<feature type="domain" description="DM2" evidence="3">
    <location>
        <begin position="175"/>
        <end position="255"/>
    </location>
</feature>
<proteinExistence type="predicted"/>
<comment type="caution">
    <text evidence="4">The sequence shown here is derived from an EMBL/GenBank/DDBJ whole genome shotgun (WGS) entry which is preliminary data.</text>
</comment>
<feature type="transmembrane region" description="Helical" evidence="2">
    <location>
        <begin position="360"/>
        <end position="378"/>
    </location>
</feature>
<feature type="transmembrane region" description="Helical" evidence="2">
    <location>
        <begin position="284"/>
        <end position="306"/>
    </location>
</feature>
<accession>A0AAD5UFS2</accession>
<keyword evidence="2" id="KW-1133">Transmembrane helix</keyword>
<sequence>MSFEQYRDRITELIESSIDSITKKQLRKAITSEFGVDLSESKAQFDEYAMNILQDVLKKREEKEPKEAKVEEEIQDNSDNDSALVDTPKKKSNGGLCSLSPALSELLNESELGRDEKDKRYILCDEKLRKVFKTNRLHMMKMATLLQPHLTPIATEKQPKRKKSTPTNGEPKKGGFNKHHKLSTELQQLIQVETESRPQVVKKIWDYIKANDLQDPNNKQNILNDDLMYSVFKTKKMTMFEMNKVRPNAAVFLLAILSTAKLETVIWLMTGADYDSSYSDSLCYAIWIGCELGWFVNDHIASISTYHKLASVSKENQWLSITSKVVLACSLVIGAILRILRNMCRFNNCILPEADTPISINVLLTELILVLLLTYYLFDAYQKAPIKSNSIGMLIDNGLLRIVCLLPLGILEALDYYLEYIHNAGTHINPSLLWFVHLGVDFRLMYPTILSLAVVLTKLRIKSDTHGFVASKIANGPSKGDSEKSKATKSMASQDFK</sequence>
<keyword evidence="5" id="KW-1185">Reference proteome</keyword>
<dbReference type="InterPro" id="IPR014876">
    <property type="entry name" value="DEK_C"/>
</dbReference>
<dbReference type="PROSITE" id="PS51925">
    <property type="entry name" value="SWIB_MDM2"/>
    <property type="match status" value="1"/>
</dbReference>
<reference evidence="4" key="1">
    <citation type="submission" date="2020-05" db="EMBL/GenBank/DDBJ databases">
        <title>Phylogenomic resolution of chytrid fungi.</title>
        <authorList>
            <person name="Stajich J.E."/>
            <person name="Amses K."/>
            <person name="Simmons R."/>
            <person name="Seto K."/>
            <person name="Myers J."/>
            <person name="Bonds A."/>
            <person name="Quandt C.A."/>
            <person name="Barry K."/>
            <person name="Liu P."/>
            <person name="Grigoriev I."/>
            <person name="Longcore J.E."/>
            <person name="James T.Y."/>
        </authorList>
    </citation>
    <scope>NUCLEOTIDE SEQUENCE</scope>
    <source>
        <strain evidence="4">PLAUS21</strain>
    </source>
</reference>
<dbReference type="InterPro" id="IPR019835">
    <property type="entry name" value="SWIB_domain"/>
</dbReference>
<feature type="transmembrane region" description="Helical" evidence="2">
    <location>
        <begin position="399"/>
        <end position="418"/>
    </location>
</feature>
<dbReference type="PANTHER" id="PTHR13844">
    <property type="entry name" value="SWI/SNF-RELATED MATRIX-ASSOCIATED ACTIN-DEPENDENT REGULATOR OF CHROMATIN SUBFAMILY D"/>
    <property type="match status" value="1"/>
</dbReference>
<keyword evidence="2" id="KW-0812">Transmembrane</keyword>
<feature type="region of interest" description="Disordered" evidence="1">
    <location>
        <begin position="152"/>
        <end position="179"/>
    </location>
</feature>
<dbReference type="SMART" id="SM00151">
    <property type="entry name" value="SWIB"/>
    <property type="match status" value="2"/>
</dbReference>
<organism evidence="4 5">
    <name type="scientific">Boothiomyces macroporosus</name>
    <dbReference type="NCBI Taxonomy" id="261099"/>
    <lineage>
        <taxon>Eukaryota</taxon>
        <taxon>Fungi</taxon>
        <taxon>Fungi incertae sedis</taxon>
        <taxon>Chytridiomycota</taxon>
        <taxon>Chytridiomycota incertae sedis</taxon>
        <taxon>Chytridiomycetes</taxon>
        <taxon>Rhizophydiales</taxon>
        <taxon>Terramycetaceae</taxon>
        <taxon>Boothiomyces</taxon>
    </lineage>
</organism>